<reference evidence="4" key="1">
    <citation type="submission" date="2018-12" db="EMBL/GenBank/DDBJ databases">
        <title>Tengunoibacter tsumagoiensis gen. nov., sp. nov., Dictyobacter kobayashii sp. nov., D. alpinus sp. nov., and D. joshuensis sp. nov. and description of Dictyobacteraceae fam. nov. within the order Ktedonobacterales isolated from Tengu-no-mugimeshi.</title>
        <authorList>
            <person name="Wang C.M."/>
            <person name="Zheng Y."/>
            <person name="Sakai Y."/>
            <person name="Toyoda A."/>
            <person name="Minakuchi Y."/>
            <person name="Abe K."/>
            <person name="Yokota A."/>
            <person name="Yabe S."/>
        </authorList>
    </citation>
    <scope>NUCLEOTIDE SEQUENCE [LARGE SCALE GENOMIC DNA]</scope>
    <source>
        <strain evidence="4">Uno11</strain>
    </source>
</reference>
<feature type="transmembrane region" description="Helical" evidence="1">
    <location>
        <begin position="102"/>
        <end position="126"/>
    </location>
</feature>
<keyword evidence="1" id="KW-1133">Transmembrane helix</keyword>
<comment type="caution">
    <text evidence="3">The sequence shown here is derived from an EMBL/GenBank/DDBJ whole genome shotgun (WGS) entry which is preliminary data.</text>
</comment>
<feature type="transmembrane region" description="Helical" evidence="1">
    <location>
        <begin position="53"/>
        <end position="81"/>
    </location>
</feature>
<keyword evidence="3" id="KW-0012">Acyltransferase</keyword>
<dbReference type="PANTHER" id="PTHR23028">
    <property type="entry name" value="ACETYLTRANSFERASE"/>
    <property type="match status" value="1"/>
</dbReference>
<dbReference type="EMBL" id="BIFS01000001">
    <property type="protein sequence ID" value="GCE19967.1"/>
    <property type="molecule type" value="Genomic_DNA"/>
</dbReference>
<keyword evidence="1" id="KW-0472">Membrane</keyword>
<feature type="transmembrane region" description="Helical" evidence="1">
    <location>
        <begin position="379"/>
        <end position="398"/>
    </location>
</feature>
<feature type="transmembrane region" description="Helical" evidence="1">
    <location>
        <begin position="161"/>
        <end position="178"/>
    </location>
</feature>
<gene>
    <name evidence="3" type="ORF">KDK_37670</name>
</gene>
<keyword evidence="4" id="KW-1185">Reference proteome</keyword>
<keyword evidence="1" id="KW-0812">Transmembrane</keyword>
<keyword evidence="3" id="KW-0808">Transferase</keyword>
<dbReference type="AlphaFoldDB" id="A0A402ALF4"/>
<feature type="transmembrane region" description="Helical" evidence="1">
    <location>
        <begin position="269"/>
        <end position="292"/>
    </location>
</feature>
<evidence type="ECO:0000313" key="4">
    <source>
        <dbReference type="Proteomes" id="UP000287188"/>
    </source>
</evidence>
<dbReference type="Proteomes" id="UP000287188">
    <property type="component" value="Unassembled WGS sequence"/>
</dbReference>
<dbReference type="GO" id="GO:0016020">
    <property type="term" value="C:membrane"/>
    <property type="evidence" value="ECO:0007669"/>
    <property type="project" value="TreeGrafter"/>
</dbReference>
<evidence type="ECO:0000259" key="2">
    <source>
        <dbReference type="Pfam" id="PF01757"/>
    </source>
</evidence>
<accession>A0A402ALF4</accession>
<protein>
    <submittedName>
        <fullName evidence="3">Acyltransferase</fullName>
    </submittedName>
</protein>
<dbReference type="GO" id="GO:0009103">
    <property type="term" value="P:lipopolysaccharide biosynthetic process"/>
    <property type="evidence" value="ECO:0007669"/>
    <property type="project" value="TreeGrafter"/>
</dbReference>
<feature type="domain" description="Acyltransferase 3" evidence="2">
    <location>
        <begin position="19"/>
        <end position="399"/>
    </location>
</feature>
<dbReference type="RefSeq" id="WP_126551737.1">
    <property type="nucleotide sequence ID" value="NZ_BIFS01000001.1"/>
</dbReference>
<dbReference type="OrthoDB" id="147882at2"/>
<feature type="transmembrane region" description="Helical" evidence="1">
    <location>
        <begin position="312"/>
        <end position="335"/>
    </location>
</feature>
<dbReference type="Pfam" id="PF01757">
    <property type="entry name" value="Acyl_transf_3"/>
    <property type="match status" value="1"/>
</dbReference>
<feature type="transmembrane region" description="Helical" evidence="1">
    <location>
        <begin position="240"/>
        <end position="257"/>
    </location>
</feature>
<feature type="transmembrane region" description="Helical" evidence="1">
    <location>
        <begin position="185"/>
        <end position="202"/>
    </location>
</feature>
<sequence>MALIASSKVIPKKNTITVLDGVRGFACLLVIFYHVNTFTRVKHIWSFNDVGNIVSAITLVGSYGVTLFFVLSGFLLFLPYAKAMIFQEPWPSMRTFYIRRICRIWPGYYFALFFLIIFAAPIYLHIDHWPQLAFFLTFLMDSSSHTYQAINGPFWTLAVEWQYYMLLPFIALGMRWFVSRSDDKWRVPTLFTCLLAMILWGLTTRAWGHSWDINPQQQLWVPSYVHSAIRFVIYGQSGKYLEDFAIGMIICSCYLLTQRRPELTMSLLIKRYSWCIWLSGVICFCFMTFWYITPLYSALVPYIGAHNWLCELGFSISFGLCILGVLFGPPVITWLWESAPLCKMGMLSYGLYIWHEPALFWLMDNVFQHFVSWSAGARYGLYWLCVFGLLVPLCYLFYRCIELPGVKLGAYYTRSKKAMQPVKDTATREAVTMQP</sequence>
<evidence type="ECO:0000313" key="3">
    <source>
        <dbReference type="EMBL" id="GCE19967.1"/>
    </source>
</evidence>
<feature type="transmembrane region" description="Helical" evidence="1">
    <location>
        <begin position="16"/>
        <end position="33"/>
    </location>
</feature>
<organism evidence="3 4">
    <name type="scientific">Dictyobacter kobayashii</name>
    <dbReference type="NCBI Taxonomy" id="2014872"/>
    <lineage>
        <taxon>Bacteria</taxon>
        <taxon>Bacillati</taxon>
        <taxon>Chloroflexota</taxon>
        <taxon>Ktedonobacteria</taxon>
        <taxon>Ktedonobacterales</taxon>
        <taxon>Dictyobacteraceae</taxon>
        <taxon>Dictyobacter</taxon>
    </lineage>
</organism>
<name>A0A402ALF4_9CHLR</name>
<dbReference type="PANTHER" id="PTHR23028:SF53">
    <property type="entry name" value="ACYL_TRANSF_3 DOMAIN-CONTAINING PROTEIN"/>
    <property type="match status" value="1"/>
</dbReference>
<evidence type="ECO:0000256" key="1">
    <source>
        <dbReference type="SAM" id="Phobius"/>
    </source>
</evidence>
<dbReference type="InterPro" id="IPR002656">
    <property type="entry name" value="Acyl_transf_3_dom"/>
</dbReference>
<dbReference type="GO" id="GO:0016747">
    <property type="term" value="F:acyltransferase activity, transferring groups other than amino-acyl groups"/>
    <property type="evidence" value="ECO:0007669"/>
    <property type="project" value="InterPro"/>
</dbReference>
<dbReference type="InterPro" id="IPR050879">
    <property type="entry name" value="Acyltransferase_3"/>
</dbReference>
<proteinExistence type="predicted"/>